<proteinExistence type="predicted"/>
<keyword evidence="2" id="KW-1133">Transmembrane helix</keyword>
<evidence type="ECO:0000256" key="1">
    <source>
        <dbReference type="SAM" id="MobiDB-lite"/>
    </source>
</evidence>
<feature type="transmembrane region" description="Helical" evidence="2">
    <location>
        <begin position="48"/>
        <end position="69"/>
    </location>
</feature>
<feature type="compositionally biased region" description="Basic residues" evidence="1">
    <location>
        <begin position="1"/>
        <end position="11"/>
    </location>
</feature>
<dbReference type="Proteomes" id="UP000310639">
    <property type="component" value="Chromosome"/>
</dbReference>
<organism evidence="3 4">
    <name type="scientific">Candidatus Nanosynbacter featherlites</name>
    <dbReference type="NCBI Taxonomy" id="2572088"/>
    <lineage>
        <taxon>Bacteria</taxon>
        <taxon>Candidatus Saccharimonadota</taxon>
        <taxon>Candidatus Saccharimonadia</taxon>
        <taxon>Candidatus Nanosynbacterales</taxon>
        <taxon>Candidatus Nanosynbacteraceae</taxon>
        <taxon>Candidatus Nanosynbacter</taxon>
    </lineage>
</organism>
<evidence type="ECO:0000256" key="2">
    <source>
        <dbReference type="SAM" id="Phobius"/>
    </source>
</evidence>
<evidence type="ECO:0000313" key="4">
    <source>
        <dbReference type="Proteomes" id="UP000310639"/>
    </source>
</evidence>
<keyword evidence="2" id="KW-0812">Transmembrane</keyword>
<keyword evidence="2" id="KW-0472">Membrane</keyword>
<dbReference type="OrthoDB" id="9809651at2"/>
<reference evidence="3 4" key="1">
    <citation type="submission" date="2019-04" db="EMBL/GenBank/DDBJ databases">
        <title>Saccharibacteria TM7 genomes.</title>
        <authorList>
            <person name="Bor B."/>
            <person name="He X."/>
            <person name="Chen T."/>
            <person name="Dewhirst F.E."/>
        </authorList>
    </citation>
    <scope>NUCLEOTIDE SEQUENCE [LARGE SCALE GENOMIC DNA]</scope>
    <source>
        <strain evidence="3 4">BB001</strain>
    </source>
</reference>
<dbReference type="AlphaFoldDB" id="A0A4P9A3N7"/>
<feature type="region of interest" description="Disordered" evidence="1">
    <location>
        <begin position="1"/>
        <end position="20"/>
    </location>
</feature>
<protein>
    <submittedName>
        <fullName evidence="3">Uncharacterized protein</fullName>
    </submittedName>
</protein>
<sequence length="70" mass="7949">MAKQKKKRNKKYTGADAATKRPSITRVSAVNRSRFGQWRHDHQRQLSIARTVAIIIVTLIIIVSGVMSLF</sequence>
<dbReference type="KEGG" id="nft:FBF37_03065"/>
<evidence type="ECO:0000313" key="3">
    <source>
        <dbReference type="EMBL" id="QCT42430.1"/>
    </source>
</evidence>
<accession>A0A4P9A3N7</accession>
<dbReference type="EMBL" id="CP040004">
    <property type="protein sequence ID" value="QCT42430.1"/>
    <property type="molecule type" value="Genomic_DNA"/>
</dbReference>
<name>A0A4P9A3N7_9BACT</name>
<gene>
    <name evidence="3" type="ORF">FBF37_03065</name>
</gene>
<dbReference type="RefSeq" id="WP_138079380.1">
    <property type="nucleotide sequence ID" value="NZ_CP040004.1"/>
</dbReference>
<keyword evidence="4" id="KW-1185">Reference proteome</keyword>